<feature type="chain" id="PRO_5045016506" evidence="2">
    <location>
        <begin position="21"/>
        <end position="442"/>
    </location>
</feature>
<gene>
    <name evidence="4" type="ORF">BDV36DRAFT_297235</name>
</gene>
<name>A0ABQ6WGI8_9EURO</name>
<proteinExistence type="inferred from homology"/>
<dbReference type="EMBL" id="ML735754">
    <property type="protein sequence ID" value="KAE8416262.1"/>
    <property type="molecule type" value="Genomic_DNA"/>
</dbReference>
<evidence type="ECO:0000313" key="4">
    <source>
        <dbReference type="EMBL" id="KAE8416262.1"/>
    </source>
</evidence>
<comment type="similarity">
    <text evidence="2">Belongs to the AB hydrolase superfamily. Lipase family.</text>
</comment>
<organism evidence="4 5">
    <name type="scientific">Aspergillus pseudocaelatus</name>
    <dbReference type="NCBI Taxonomy" id="1825620"/>
    <lineage>
        <taxon>Eukaryota</taxon>
        <taxon>Fungi</taxon>
        <taxon>Dikarya</taxon>
        <taxon>Ascomycota</taxon>
        <taxon>Pezizomycotina</taxon>
        <taxon>Eurotiomycetes</taxon>
        <taxon>Eurotiomycetidae</taxon>
        <taxon>Eurotiales</taxon>
        <taxon>Aspergillaceae</taxon>
        <taxon>Aspergillus</taxon>
        <taxon>Aspergillus subgen. Circumdati</taxon>
    </lineage>
</organism>
<dbReference type="PANTHER" id="PTHR34853:SF5">
    <property type="entry name" value="LIP-DOMAIN-CONTAINING PROTEIN-RELATED"/>
    <property type="match status" value="1"/>
</dbReference>
<dbReference type="Pfam" id="PF03583">
    <property type="entry name" value="LIP"/>
    <property type="match status" value="1"/>
</dbReference>
<dbReference type="SUPFAM" id="SSF53474">
    <property type="entry name" value="alpha/beta-Hydrolases"/>
    <property type="match status" value="1"/>
</dbReference>
<dbReference type="InterPro" id="IPR029058">
    <property type="entry name" value="AB_hydrolase_fold"/>
</dbReference>
<reference evidence="4 5" key="1">
    <citation type="submission" date="2019-04" db="EMBL/GenBank/DDBJ databases">
        <authorList>
            <consortium name="DOE Joint Genome Institute"/>
            <person name="Mondo S."/>
            <person name="Kjaerbolling I."/>
            <person name="Vesth T."/>
            <person name="Frisvad J.C."/>
            <person name="Nybo J.L."/>
            <person name="Theobald S."/>
            <person name="Kildgaard S."/>
            <person name="Isbrandt T."/>
            <person name="Kuo A."/>
            <person name="Sato A."/>
            <person name="Lyhne E.K."/>
            <person name="Kogle M.E."/>
            <person name="Wiebenga A."/>
            <person name="Kun R.S."/>
            <person name="Lubbers R.J."/>
            <person name="Makela M.R."/>
            <person name="Barry K."/>
            <person name="Chovatia M."/>
            <person name="Clum A."/>
            <person name="Daum C."/>
            <person name="Haridas S."/>
            <person name="He G."/>
            <person name="LaButti K."/>
            <person name="Lipzen A."/>
            <person name="Riley R."/>
            <person name="Salamov A."/>
            <person name="Simmons B.A."/>
            <person name="Magnuson J.K."/>
            <person name="Henrissat B."/>
            <person name="Mortensen U.H."/>
            <person name="Larsen T.O."/>
            <person name="Devries R.P."/>
            <person name="Grigoriev I.V."/>
            <person name="Machida M."/>
            <person name="Baker S.E."/>
            <person name="Andersen M.R."/>
            <person name="Cantor M.N."/>
            <person name="Hua S.X."/>
        </authorList>
    </citation>
    <scope>NUCLEOTIDE SEQUENCE [LARGE SCALE GENOMIC DNA]</scope>
    <source>
        <strain evidence="4 5">CBS 117616</strain>
    </source>
</reference>
<dbReference type="PANTHER" id="PTHR34853">
    <property type="match status" value="1"/>
</dbReference>
<evidence type="ECO:0000256" key="2">
    <source>
        <dbReference type="PIRNR" id="PIRNR029171"/>
    </source>
</evidence>
<dbReference type="InterPro" id="IPR005152">
    <property type="entry name" value="Lipase_secreted"/>
</dbReference>
<keyword evidence="1" id="KW-0378">Hydrolase</keyword>
<feature type="compositionally biased region" description="Acidic residues" evidence="3">
    <location>
        <begin position="419"/>
        <end position="434"/>
    </location>
</feature>
<sequence length="442" mass="49647">MRLLFNLILLLSLGFLQVFAVDLPEKPDVSDFYYPDPDDHTWHTEKPGYIIKAREVSMASLLLGVKSKAKAYQLLYVTQDVYEKPAYAVTTIVVPVRPNFKRILSLQIAYDSPDNNCSPSYGLQHGVVGAAATWSRTQLYTVLPWLQQGPVMNIPDYEGMNAAFTVGPQSAYHTLDSIRAALDSYNTTGIKPNARTVMFGYSGGAFASEWAAEYHQEYASELNIVGAVLGGPPPNISSTYEHTNGGPNSELNVWAILGVMNSYENISDFIHKDLKSTHKAAFLDPQKRCSRCEPRETVPGPPISNADISDFFTNRNHFLYKFKDTLDYIGVMGRRSYPKFPLYIYQGTNDDITAPVSHTDDLVEDFCKNGVKVTYHRYLGLDHFETSSAGIQRAWLWTMNAFNWSPIFPLRCSTNNITQEDDNDLDEVSGDDGWGELHDDLR</sequence>
<protein>
    <submittedName>
        <fullName evidence="4">Lipase</fullName>
    </submittedName>
</protein>
<feature type="signal peptide" evidence="2">
    <location>
        <begin position="1"/>
        <end position="20"/>
    </location>
</feature>
<feature type="region of interest" description="Disordered" evidence="3">
    <location>
        <begin position="419"/>
        <end position="442"/>
    </location>
</feature>
<dbReference type="Gene3D" id="1.10.260.130">
    <property type="match status" value="1"/>
</dbReference>
<evidence type="ECO:0000313" key="5">
    <source>
        <dbReference type="Proteomes" id="UP000325395"/>
    </source>
</evidence>
<evidence type="ECO:0000256" key="1">
    <source>
        <dbReference type="ARBA" id="ARBA00022801"/>
    </source>
</evidence>
<evidence type="ECO:0000256" key="3">
    <source>
        <dbReference type="SAM" id="MobiDB-lite"/>
    </source>
</evidence>
<dbReference type="Gene3D" id="3.40.50.1820">
    <property type="entry name" value="alpha/beta hydrolase"/>
    <property type="match status" value="1"/>
</dbReference>
<keyword evidence="2" id="KW-0732">Signal</keyword>
<dbReference type="PIRSF" id="PIRSF029171">
    <property type="entry name" value="Esterase_LipA"/>
    <property type="match status" value="1"/>
</dbReference>
<dbReference type="Proteomes" id="UP000325395">
    <property type="component" value="Unassembled WGS sequence"/>
</dbReference>
<accession>A0ABQ6WGI8</accession>
<keyword evidence="5" id="KW-1185">Reference proteome</keyword>